<keyword evidence="1" id="KW-0479">Metal-binding</keyword>
<dbReference type="GO" id="GO:0051536">
    <property type="term" value="F:iron-sulfur cluster binding"/>
    <property type="evidence" value="ECO:0007669"/>
    <property type="project" value="UniProtKB-KW"/>
</dbReference>
<evidence type="ECO:0000256" key="2">
    <source>
        <dbReference type="ARBA" id="ARBA00023004"/>
    </source>
</evidence>
<name>A0A343A6U4_9STRA</name>
<reference evidence="5" key="1">
    <citation type="journal article" date="2016" name="Mitochondrial DNA Part B Resour">
        <title>Complete mitochondrial genome of biraphid benthic diatom, Navicula ramosissima (Naviculales, Bacillariophyceae).</title>
        <authorList>
            <person name="An S.M."/>
            <person name="Noh J.H."/>
            <person name="Lee H.R."/>
            <person name="Choi D.H."/>
            <person name="Lee J.H."/>
            <person name="Yang E.C."/>
        </authorList>
    </citation>
    <scope>NUCLEOTIDE SEQUENCE</scope>
</reference>
<accession>A0A343A6U4</accession>
<proteinExistence type="predicted"/>
<sequence>MGALTLKSFPFVLRSWNVKSYDSIDPTDAFGQNTKVYVNKNQIVKIEPQFNDKALNIWLTDKGRQFFDAIFDKSSNEVAQLGDASVKTTKQWESLFFAIRKTFYVFNVCNLKYANRFFFLILFENVSIEVLNFLSLICQMNSFIKVRRIEKISMNANLEQNFQVDSATSLSKLPASSLCVLIGTNSRYEGSYLNLKLRQRYLKGNFKLASLGSLVDLTFPVSFLGSDTLVLKNIAEGNHSFCKDLVAEKNVMFITNSETFKHSSLENLLTSLKVLKYSNMLNKVWYGFNVLNSSLSETGLYAFSRFGFVTFKDLLSFSALYSLNVNLNSVANLHTITKSRLLRRKTSNNSLNESLFINQSFDAFVKNSFQLVSFKNYLYLPKSNFFETQETYINSEGFRKIGSKLIFRKNQKSDWQLLRKFAHNLSISYDVSCVKNNQVIFYNSKSLFDFKNFINFHFQATQNLTTLNDYVVSQNQKFVIYKKFDRFKNVGFKLYNTKLKYWLDDFYIGGKDTFCQNSLTLTRCSANHRLQVTNFF</sequence>
<dbReference type="Pfam" id="PF00384">
    <property type="entry name" value="Molybdopterin"/>
    <property type="match status" value="1"/>
</dbReference>
<keyword evidence="5" id="KW-0496">Mitochondrion</keyword>
<gene>
    <name evidence="5" type="primary">nad11b</name>
    <name evidence="5" type="ORF">Nram.m45_2</name>
</gene>
<evidence type="ECO:0000256" key="3">
    <source>
        <dbReference type="ARBA" id="ARBA00023014"/>
    </source>
</evidence>
<dbReference type="InterPro" id="IPR006963">
    <property type="entry name" value="Mopterin_OxRdtase_4Fe-4S_dom"/>
</dbReference>
<keyword evidence="3" id="KW-0411">Iron-sulfur</keyword>
<dbReference type="EMBL" id="KX343079">
    <property type="protein sequence ID" value="AOY40382.1"/>
    <property type="molecule type" value="Genomic_DNA"/>
</dbReference>
<dbReference type="AlphaFoldDB" id="A0A343A6U4"/>
<organism evidence="5">
    <name type="scientific">Navicula ramosissima</name>
    <dbReference type="NCBI Taxonomy" id="265559"/>
    <lineage>
        <taxon>Eukaryota</taxon>
        <taxon>Sar</taxon>
        <taxon>Stramenopiles</taxon>
        <taxon>Ochrophyta</taxon>
        <taxon>Bacillariophyta</taxon>
        <taxon>Bacillariophyceae</taxon>
        <taxon>Bacillariophycidae</taxon>
        <taxon>Naviculales</taxon>
        <taxon>Naviculaceae</taxon>
        <taxon>Navicula</taxon>
    </lineage>
</organism>
<evidence type="ECO:0000259" key="4">
    <source>
        <dbReference type="PROSITE" id="PS51669"/>
    </source>
</evidence>
<dbReference type="GO" id="GO:0016491">
    <property type="term" value="F:oxidoreductase activity"/>
    <property type="evidence" value="ECO:0007669"/>
    <property type="project" value="InterPro"/>
</dbReference>
<dbReference type="PROSITE" id="PS51669">
    <property type="entry name" value="4FE4S_MOW_BIS_MGD"/>
    <property type="match status" value="1"/>
</dbReference>
<dbReference type="Pfam" id="PF22151">
    <property type="entry name" value="Fer4_NDSU1"/>
    <property type="match status" value="1"/>
</dbReference>
<keyword evidence="2" id="KW-0408">Iron</keyword>
<feature type="domain" description="4Fe-4S Mo/W bis-MGD-type" evidence="4">
    <location>
        <begin position="18"/>
        <end position="74"/>
    </location>
</feature>
<dbReference type="GO" id="GO:0046872">
    <property type="term" value="F:metal ion binding"/>
    <property type="evidence" value="ECO:0007669"/>
    <property type="project" value="UniProtKB-KW"/>
</dbReference>
<evidence type="ECO:0000256" key="1">
    <source>
        <dbReference type="ARBA" id="ARBA00022723"/>
    </source>
</evidence>
<dbReference type="GeneID" id="30218223"/>
<evidence type="ECO:0000313" key="5">
    <source>
        <dbReference type="EMBL" id="AOY40382.1"/>
    </source>
</evidence>
<dbReference type="RefSeq" id="YP_009317759.1">
    <property type="nucleotide sequence ID" value="NC_031848.1"/>
</dbReference>
<dbReference type="InterPro" id="IPR006656">
    <property type="entry name" value="Mopterin_OxRdtase"/>
</dbReference>
<dbReference type="SUPFAM" id="SSF53706">
    <property type="entry name" value="Formate dehydrogenase/DMSO reductase, domains 1-3"/>
    <property type="match status" value="1"/>
</dbReference>
<protein>
    <submittedName>
        <fullName evidence="5">NADH dehydrogenase subunit 11</fullName>
    </submittedName>
</protein>
<geneLocation type="mitochondrion" evidence="5"/>